<evidence type="ECO:0000313" key="6">
    <source>
        <dbReference type="Proteomes" id="UP000279799"/>
    </source>
</evidence>
<dbReference type="Gene3D" id="1.10.10.2840">
    <property type="entry name" value="PucR C-terminal helix-turn-helix domain"/>
    <property type="match status" value="1"/>
</dbReference>
<dbReference type="PANTHER" id="PTHR33744">
    <property type="entry name" value="CARBOHYDRATE DIACID REGULATOR"/>
    <property type="match status" value="1"/>
</dbReference>
<dbReference type="AlphaFoldDB" id="A0A448TVI3"/>
<proteinExistence type="inferred from homology"/>
<feature type="domain" description="CdaR GGDEF-like" evidence="4">
    <location>
        <begin position="143"/>
        <end position="252"/>
    </location>
</feature>
<keyword evidence="6" id="KW-1185">Reference proteome</keyword>
<dbReference type="EMBL" id="LR134510">
    <property type="protein sequence ID" value="VEJ09941.1"/>
    <property type="molecule type" value="Genomic_DNA"/>
</dbReference>
<feature type="domain" description="Putative sugar diacid recognition" evidence="2">
    <location>
        <begin position="3"/>
        <end position="137"/>
    </location>
</feature>
<evidence type="ECO:0000313" key="5">
    <source>
        <dbReference type="EMBL" id="VEJ09941.1"/>
    </source>
</evidence>
<organism evidence="5 6">
    <name type="scientific">Actinobacillus delphinicola</name>
    <dbReference type="NCBI Taxonomy" id="51161"/>
    <lineage>
        <taxon>Bacteria</taxon>
        <taxon>Pseudomonadati</taxon>
        <taxon>Pseudomonadota</taxon>
        <taxon>Gammaproteobacteria</taxon>
        <taxon>Pasteurellales</taxon>
        <taxon>Pasteurellaceae</taxon>
        <taxon>Actinobacillus</taxon>
    </lineage>
</organism>
<dbReference type="PANTHER" id="PTHR33744:SF15">
    <property type="entry name" value="CARBOHYDRATE DIACID REGULATOR"/>
    <property type="match status" value="1"/>
</dbReference>
<dbReference type="KEGG" id="adp:NCTC12871_01430"/>
<dbReference type="InterPro" id="IPR025736">
    <property type="entry name" value="PucR_C-HTH_dom"/>
</dbReference>
<dbReference type="Pfam" id="PF17853">
    <property type="entry name" value="GGDEF_2"/>
    <property type="match status" value="1"/>
</dbReference>
<feature type="domain" description="PucR C-terminal helix-turn-helix" evidence="3">
    <location>
        <begin position="303"/>
        <end position="358"/>
    </location>
</feature>
<protein>
    <submittedName>
        <fullName evidence="5">Carbohydrate diacid transcriptional activator CdaR</fullName>
    </submittedName>
</protein>
<evidence type="ECO:0000259" key="4">
    <source>
        <dbReference type="Pfam" id="PF17853"/>
    </source>
</evidence>
<comment type="similarity">
    <text evidence="1">Belongs to the CdaR family.</text>
</comment>
<evidence type="ECO:0000259" key="3">
    <source>
        <dbReference type="Pfam" id="PF13556"/>
    </source>
</evidence>
<evidence type="ECO:0000256" key="1">
    <source>
        <dbReference type="ARBA" id="ARBA00006754"/>
    </source>
</evidence>
<reference evidence="5 6" key="1">
    <citation type="submission" date="2018-12" db="EMBL/GenBank/DDBJ databases">
        <authorList>
            <consortium name="Pathogen Informatics"/>
        </authorList>
    </citation>
    <scope>NUCLEOTIDE SEQUENCE [LARGE SCALE GENOMIC DNA]</scope>
    <source>
        <strain evidence="5 6">NCTC12871</strain>
    </source>
</reference>
<sequence length="370" mass="43012">MKLDYQLAREITARAMKIVPYSVNVMNECGEIIASGDTSRIGEKHIGAVVALRKSRIVEIDEQLVKDWNNEVRIGVNLPIAFQEKNIGVIGISGELDKVKPYAELVKMAAELMVEQRFAIERLQWQKRYFEDFLVQLIDERLSENELIKQARFFKFNLDKTLQVMIISLKEPSVDNTQYWLSYLEDYHNQCNLIVDKQKNLIALWQVDIPHDFSQHLPEHLKKIGAKIAVGLKVENGFCASVAYKSALNALSFGKMHHPKQQTYFFDKNKIPVLLYNIPSNWYLSELFKPLRILYSQDKGAVLQKTLKQYFSPNCDLLHTSKKLFIHINTLRYRLHKIEQITGLSFNKIDEKCVLYLSTIFEQNIVENNK</sequence>
<dbReference type="InterPro" id="IPR008599">
    <property type="entry name" value="Diacid_rec"/>
</dbReference>
<dbReference type="Pfam" id="PF05651">
    <property type="entry name" value="Diacid_rec"/>
    <property type="match status" value="1"/>
</dbReference>
<accession>A0A448TVI3</accession>
<evidence type="ECO:0000259" key="2">
    <source>
        <dbReference type="Pfam" id="PF05651"/>
    </source>
</evidence>
<dbReference type="InterPro" id="IPR042070">
    <property type="entry name" value="PucR_C-HTH_sf"/>
</dbReference>
<dbReference type="InterPro" id="IPR041522">
    <property type="entry name" value="CdaR_GGDEF"/>
</dbReference>
<gene>
    <name evidence="5" type="primary">cdaR</name>
    <name evidence="5" type="ORF">NCTC12871_01430</name>
</gene>
<name>A0A448TVI3_9PAST</name>
<dbReference type="Pfam" id="PF13556">
    <property type="entry name" value="HTH_30"/>
    <property type="match status" value="1"/>
</dbReference>
<dbReference type="RefSeq" id="WP_232019032.1">
    <property type="nucleotide sequence ID" value="NZ_LR134510.1"/>
</dbReference>
<dbReference type="Proteomes" id="UP000279799">
    <property type="component" value="Chromosome"/>
</dbReference>
<dbReference type="InterPro" id="IPR051448">
    <property type="entry name" value="CdaR-like_regulators"/>
</dbReference>